<name>A0A0F8Y6M9_9ZZZZ</name>
<dbReference type="AlphaFoldDB" id="A0A0F8Y6M9"/>
<organism evidence="2">
    <name type="scientific">marine sediment metagenome</name>
    <dbReference type="NCBI Taxonomy" id="412755"/>
    <lineage>
        <taxon>unclassified sequences</taxon>
        <taxon>metagenomes</taxon>
        <taxon>ecological metagenomes</taxon>
    </lineage>
</organism>
<dbReference type="EMBL" id="LAZR01068332">
    <property type="protein sequence ID" value="KKK49839.1"/>
    <property type="molecule type" value="Genomic_DNA"/>
</dbReference>
<keyword evidence="1" id="KW-0175">Coiled coil</keyword>
<reference evidence="2" key="1">
    <citation type="journal article" date="2015" name="Nature">
        <title>Complex archaea that bridge the gap between prokaryotes and eukaryotes.</title>
        <authorList>
            <person name="Spang A."/>
            <person name="Saw J.H."/>
            <person name="Jorgensen S.L."/>
            <person name="Zaremba-Niedzwiedzka K."/>
            <person name="Martijn J."/>
            <person name="Lind A.E."/>
            <person name="van Eijk R."/>
            <person name="Schleper C."/>
            <person name="Guy L."/>
            <person name="Ettema T.J."/>
        </authorList>
    </citation>
    <scope>NUCLEOTIDE SEQUENCE</scope>
</reference>
<feature type="coiled-coil region" evidence="1">
    <location>
        <begin position="25"/>
        <end position="52"/>
    </location>
</feature>
<evidence type="ECO:0000313" key="2">
    <source>
        <dbReference type="EMBL" id="KKK49839.1"/>
    </source>
</evidence>
<gene>
    <name evidence="2" type="ORF">LCGC14_3131020</name>
</gene>
<dbReference type="Pfam" id="PF13479">
    <property type="entry name" value="AAA_24"/>
    <property type="match status" value="1"/>
</dbReference>
<sequence length="219" mass="25831">MDKKPIQKPTLKTIIRKYLNEDCFFEKEKKKLDKEKREAEKENKEKLEKTEKDKDGKCYFDQFDNICFDSFTTFSDVVMDRVLKLNGRAGKFPQQDDWGGQMQTITNVVRTYASMDKVLLFTAHEEFKQDSESGRMVNIIMLTGRLRVKLPLLFSEMLHMECASTSAEIKYQIQTRPDRFNPAIRCTMRDLEMFHDVTIKEWDKPQNYGIGKLLKGTKR</sequence>
<proteinExistence type="predicted"/>
<comment type="caution">
    <text evidence="2">The sequence shown here is derived from an EMBL/GenBank/DDBJ whole genome shotgun (WGS) entry which is preliminary data.</text>
</comment>
<protein>
    <submittedName>
        <fullName evidence="2">Uncharacterized protein</fullName>
    </submittedName>
</protein>
<evidence type="ECO:0000256" key="1">
    <source>
        <dbReference type="SAM" id="Coils"/>
    </source>
</evidence>
<accession>A0A0F8Y6M9</accession>